<comment type="caution">
    <text evidence="1">The sequence shown here is derived from an EMBL/GenBank/DDBJ whole genome shotgun (WGS) entry which is preliminary data.</text>
</comment>
<keyword evidence="2" id="KW-1185">Reference proteome</keyword>
<reference evidence="2" key="1">
    <citation type="journal article" date="2019" name="Int. J. Syst. Evol. Microbiol.">
        <title>The Global Catalogue of Microorganisms (GCM) 10K type strain sequencing project: providing services to taxonomists for standard genome sequencing and annotation.</title>
        <authorList>
            <consortium name="The Broad Institute Genomics Platform"/>
            <consortium name="The Broad Institute Genome Sequencing Center for Infectious Disease"/>
            <person name="Wu L."/>
            <person name="Ma J."/>
        </authorList>
    </citation>
    <scope>NUCLEOTIDE SEQUENCE [LARGE SCALE GENOMIC DNA]</scope>
    <source>
        <strain evidence="2">JCM 9095</strain>
    </source>
</reference>
<organism evidence="1 2">
    <name type="scientific">Streptomyces virens</name>
    <dbReference type="NCBI Taxonomy" id="285572"/>
    <lineage>
        <taxon>Bacteria</taxon>
        <taxon>Bacillati</taxon>
        <taxon>Actinomycetota</taxon>
        <taxon>Actinomycetes</taxon>
        <taxon>Kitasatosporales</taxon>
        <taxon>Streptomycetaceae</taxon>
        <taxon>Streptomyces</taxon>
    </lineage>
</organism>
<gene>
    <name evidence="1" type="ORF">GCM10010451_22830</name>
</gene>
<evidence type="ECO:0000313" key="1">
    <source>
        <dbReference type="EMBL" id="GAA3173470.1"/>
    </source>
</evidence>
<protein>
    <submittedName>
        <fullName evidence="1">Uncharacterized protein</fullName>
    </submittedName>
</protein>
<evidence type="ECO:0000313" key="2">
    <source>
        <dbReference type="Proteomes" id="UP001501866"/>
    </source>
</evidence>
<accession>A0ABP6PDH3</accession>
<dbReference type="Proteomes" id="UP001501866">
    <property type="component" value="Unassembled WGS sequence"/>
</dbReference>
<sequence>MRVIGAMAMRLGTVRPLITAGRDRMAAARAAVSEAVTVTWGLLIGGYRLVCAYASNAPPTPTGMRRKTFRRPAVTRV</sequence>
<name>A0ABP6PDH3_9ACTN</name>
<proteinExistence type="predicted"/>
<dbReference type="EMBL" id="BAAAUH010000013">
    <property type="protein sequence ID" value="GAA3173470.1"/>
    <property type="molecule type" value="Genomic_DNA"/>
</dbReference>